<organism evidence="1 2">
    <name type="scientific">Cucumis melo var. makuwa</name>
    <name type="common">Oriental melon</name>
    <dbReference type="NCBI Taxonomy" id="1194695"/>
    <lineage>
        <taxon>Eukaryota</taxon>
        <taxon>Viridiplantae</taxon>
        <taxon>Streptophyta</taxon>
        <taxon>Embryophyta</taxon>
        <taxon>Tracheophyta</taxon>
        <taxon>Spermatophyta</taxon>
        <taxon>Magnoliopsida</taxon>
        <taxon>eudicotyledons</taxon>
        <taxon>Gunneridae</taxon>
        <taxon>Pentapetalae</taxon>
        <taxon>rosids</taxon>
        <taxon>fabids</taxon>
        <taxon>Cucurbitales</taxon>
        <taxon>Cucurbitaceae</taxon>
        <taxon>Benincaseae</taxon>
        <taxon>Cucumis</taxon>
    </lineage>
</organism>
<evidence type="ECO:0000313" key="2">
    <source>
        <dbReference type="Proteomes" id="UP000321393"/>
    </source>
</evidence>
<dbReference type="OrthoDB" id="3794806at2759"/>
<dbReference type="EMBL" id="SSTE01015881">
    <property type="protein sequence ID" value="KAA0042985.1"/>
    <property type="molecule type" value="Genomic_DNA"/>
</dbReference>
<proteinExistence type="predicted"/>
<gene>
    <name evidence="1" type="ORF">E6C27_scaffold75G00590</name>
</gene>
<reference evidence="1 2" key="1">
    <citation type="submission" date="2019-08" db="EMBL/GenBank/DDBJ databases">
        <title>Draft genome sequences of two oriental melons (Cucumis melo L. var makuwa).</title>
        <authorList>
            <person name="Kwon S.-Y."/>
        </authorList>
    </citation>
    <scope>NUCLEOTIDE SEQUENCE [LARGE SCALE GENOMIC DNA]</scope>
    <source>
        <strain evidence="2">cv. SW 3</strain>
        <tissue evidence="1">Leaf</tissue>
    </source>
</reference>
<sequence>MYVMGMGLLKVNTWKEARSEAHYLVEDLTSSSLLQRLENRDVVKMHDIVRDVAIYIGQNFNMSTLYYGYSTSCKGIDEDKCGSYRGIFVDCNKFCNLLPT</sequence>
<protein>
    <submittedName>
        <fullName evidence="1">Disease resistance protein</fullName>
    </submittedName>
</protein>
<dbReference type="AlphaFoldDB" id="A0A5A7TNK0"/>
<comment type="caution">
    <text evidence="1">The sequence shown here is derived from an EMBL/GenBank/DDBJ whole genome shotgun (WGS) entry which is preliminary data.</text>
</comment>
<accession>A0A5A7TNK0</accession>
<name>A0A5A7TNK0_CUCMM</name>
<evidence type="ECO:0000313" key="1">
    <source>
        <dbReference type="EMBL" id="KAA0042985.1"/>
    </source>
</evidence>
<dbReference type="Proteomes" id="UP000321393">
    <property type="component" value="Unassembled WGS sequence"/>
</dbReference>